<gene>
    <name evidence="1" type="ORF">BG910_10990</name>
</gene>
<reference evidence="1 2" key="1">
    <citation type="submission" date="2017-06" db="EMBL/GenBank/DDBJ databases">
        <title>Neisseria chenwenguii sp. nov., isolated from the intestinal contents of Tibetan Plateau Pika in Yushu, Qinghai Province, China.</title>
        <authorList>
            <person name="Zhang G."/>
        </authorList>
    </citation>
    <scope>NUCLEOTIDE SEQUENCE [LARGE SCALE GENOMIC DNA]</scope>
    <source>
        <strain evidence="1 2">10023</strain>
    </source>
</reference>
<dbReference type="PROSITE" id="PS51257">
    <property type="entry name" value="PROKAR_LIPOPROTEIN"/>
    <property type="match status" value="1"/>
</dbReference>
<evidence type="ECO:0000313" key="2">
    <source>
        <dbReference type="Proteomes" id="UP000198238"/>
    </source>
</evidence>
<evidence type="ECO:0008006" key="3">
    <source>
        <dbReference type="Google" id="ProtNLM"/>
    </source>
</evidence>
<name>A0A220S3X7_9NEIS</name>
<organism evidence="1 2">
    <name type="scientific">Neisseria chenwenguii</name>
    <dbReference type="NCBI Taxonomy" id="1853278"/>
    <lineage>
        <taxon>Bacteria</taxon>
        <taxon>Pseudomonadati</taxon>
        <taxon>Pseudomonadota</taxon>
        <taxon>Betaproteobacteria</taxon>
        <taxon>Neisseriales</taxon>
        <taxon>Neisseriaceae</taxon>
        <taxon>Neisseria</taxon>
    </lineage>
</organism>
<dbReference type="AlphaFoldDB" id="A0A220S3X7"/>
<dbReference type="RefSeq" id="WP_089036874.1">
    <property type="nucleotide sequence ID" value="NZ_CP022278.1"/>
</dbReference>
<dbReference type="KEGG" id="nei:BG910_10990"/>
<keyword evidence="2" id="KW-1185">Reference proteome</keyword>
<dbReference type="Proteomes" id="UP000198238">
    <property type="component" value="Chromosome"/>
</dbReference>
<sequence length="113" mass="12525">MKSLATAITVLTLAACSTNPDGSINWSDNPLNTAATKIDQGIQAGNRKLDQLPGTQGKRSDLTYDDLIKMGYIRRNPDYPKLSQQRYVFTSKNCNKSRQTLCLHPDANIAERP</sequence>
<evidence type="ECO:0000313" key="1">
    <source>
        <dbReference type="EMBL" id="ASK28184.1"/>
    </source>
</evidence>
<protein>
    <recommendedName>
        <fullName evidence="3">Lipoprotein</fullName>
    </recommendedName>
</protein>
<proteinExistence type="predicted"/>
<accession>A0A220S3X7</accession>
<dbReference type="EMBL" id="CP022278">
    <property type="protein sequence ID" value="ASK28184.1"/>
    <property type="molecule type" value="Genomic_DNA"/>
</dbReference>